<dbReference type="Gene3D" id="3.40.190.10">
    <property type="entry name" value="Periplasmic binding protein-like II"/>
    <property type="match status" value="2"/>
</dbReference>
<dbReference type="STRING" id="676599.ARC20_08240"/>
<keyword evidence="2" id="KW-0805">Transcription regulation</keyword>
<dbReference type="InterPro" id="IPR005119">
    <property type="entry name" value="LysR_subst-bd"/>
</dbReference>
<evidence type="ECO:0000259" key="5">
    <source>
        <dbReference type="PROSITE" id="PS50931"/>
    </source>
</evidence>
<dbReference type="PROSITE" id="PS50931">
    <property type="entry name" value="HTH_LYSR"/>
    <property type="match status" value="1"/>
</dbReference>
<proteinExistence type="inferred from homology"/>
<dbReference type="SUPFAM" id="SSF46785">
    <property type="entry name" value="Winged helix' DNA-binding domain"/>
    <property type="match status" value="1"/>
</dbReference>
<dbReference type="AlphaFoldDB" id="A0A0R0AW63"/>
<organism evidence="6 7">
    <name type="scientific">Stenotrophomonas panacihumi</name>
    <dbReference type="NCBI Taxonomy" id="676599"/>
    <lineage>
        <taxon>Bacteria</taxon>
        <taxon>Pseudomonadati</taxon>
        <taxon>Pseudomonadota</taxon>
        <taxon>Gammaproteobacteria</taxon>
        <taxon>Lysobacterales</taxon>
        <taxon>Lysobacteraceae</taxon>
        <taxon>Stenotrophomonas</taxon>
    </lineage>
</organism>
<dbReference type="PANTHER" id="PTHR30537:SF74">
    <property type="entry name" value="HTH-TYPE TRANSCRIPTIONAL REGULATOR TRPI"/>
    <property type="match status" value="1"/>
</dbReference>
<keyword evidence="7" id="KW-1185">Reference proteome</keyword>
<dbReference type="GO" id="GO:0003700">
    <property type="term" value="F:DNA-binding transcription factor activity"/>
    <property type="evidence" value="ECO:0007669"/>
    <property type="project" value="InterPro"/>
</dbReference>
<dbReference type="Proteomes" id="UP000051802">
    <property type="component" value="Unassembled WGS sequence"/>
</dbReference>
<dbReference type="PANTHER" id="PTHR30537">
    <property type="entry name" value="HTH-TYPE TRANSCRIPTIONAL REGULATOR"/>
    <property type="match status" value="1"/>
</dbReference>
<dbReference type="InterPro" id="IPR000847">
    <property type="entry name" value="LysR_HTH_N"/>
</dbReference>
<evidence type="ECO:0000256" key="3">
    <source>
        <dbReference type="ARBA" id="ARBA00023125"/>
    </source>
</evidence>
<evidence type="ECO:0000313" key="6">
    <source>
        <dbReference type="EMBL" id="KRG44643.1"/>
    </source>
</evidence>
<dbReference type="Pfam" id="PF00126">
    <property type="entry name" value="HTH_1"/>
    <property type="match status" value="1"/>
</dbReference>
<reference evidence="6 7" key="1">
    <citation type="submission" date="2015-10" db="EMBL/GenBank/DDBJ databases">
        <title>Genome sequencing and analysis of members of genus Stenotrophomonas.</title>
        <authorList>
            <person name="Patil P.P."/>
            <person name="Midha S."/>
            <person name="Patil P.B."/>
        </authorList>
    </citation>
    <scope>NUCLEOTIDE SEQUENCE [LARGE SCALE GENOMIC DNA]</scope>
    <source>
        <strain evidence="6 7">JCM 16536</strain>
    </source>
</reference>
<gene>
    <name evidence="6" type="ORF">ARC20_08240</name>
</gene>
<keyword evidence="3" id="KW-0238">DNA-binding</keyword>
<dbReference type="SUPFAM" id="SSF53850">
    <property type="entry name" value="Periplasmic binding protein-like II"/>
    <property type="match status" value="1"/>
</dbReference>
<dbReference type="OrthoDB" id="5526340at2"/>
<dbReference type="FunFam" id="1.10.10.10:FF:000038">
    <property type="entry name" value="Glycine cleavage system transcriptional activator"/>
    <property type="match status" value="1"/>
</dbReference>
<dbReference type="InterPro" id="IPR036390">
    <property type="entry name" value="WH_DNA-bd_sf"/>
</dbReference>
<comment type="caution">
    <text evidence="6">The sequence shown here is derived from an EMBL/GenBank/DDBJ whole genome shotgun (WGS) entry which is preliminary data.</text>
</comment>
<dbReference type="GO" id="GO:0006351">
    <property type="term" value="P:DNA-templated transcription"/>
    <property type="evidence" value="ECO:0007669"/>
    <property type="project" value="TreeGrafter"/>
</dbReference>
<sequence length="297" mass="31739">MSSDLPPLPALRAFEAAARLGSVSRAADELHVTHGAVSRHIRTLEEALGTPLFARQGRGLVLTDAGERLREASGEAFGRLREAWRGLRRHAGHAPLVLGCSGSLLARWVIPRLARLGEDLPQLTLHLSATEQPPGPDLGGLDAALLLASPPWPPGWRVLALGPERIGPVMSPRMAAADAGLSVANMARLPLLGTRSRPQAWPEWAQANGLAPDALPVANDFEHLLYLLEAAVAGLGVAIAPQPLVADDLASGRLVAPWGFVETSAQWVLCVDARNGDRRIDAFADWLRRELEAPADR</sequence>
<keyword evidence="4" id="KW-0804">Transcription</keyword>
<dbReference type="EMBL" id="LLXU01000067">
    <property type="protein sequence ID" value="KRG44643.1"/>
    <property type="molecule type" value="Genomic_DNA"/>
</dbReference>
<evidence type="ECO:0000256" key="1">
    <source>
        <dbReference type="ARBA" id="ARBA00009437"/>
    </source>
</evidence>
<accession>A0A0R0AW63</accession>
<dbReference type="InterPro" id="IPR058163">
    <property type="entry name" value="LysR-type_TF_proteobact-type"/>
</dbReference>
<dbReference type="GO" id="GO:0043565">
    <property type="term" value="F:sequence-specific DNA binding"/>
    <property type="evidence" value="ECO:0007669"/>
    <property type="project" value="TreeGrafter"/>
</dbReference>
<comment type="similarity">
    <text evidence="1">Belongs to the LysR transcriptional regulatory family.</text>
</comment>
<feature type="domain" description="HTH lysR-type" evidence="5">
    <location>
        <begin position="6"/>
        <end position="63"/>
    </location>
</feature>
<name>A0A0R0AW63_9GAMM</name>
<dbReference type="Gene3D" id="1.10.10.10">
    <property type="entry name" value="Winged helix-like DNA-binding domain superfamily/Winged helix DNA-binding domain"/>
    <property type="match status" value="1"/>
</dbReference>
<evidence type="ECO:0000256" key="2">
    <source>
        <dbReference type="ARBA" id="ARBA00023015"/>
    </source>
</evidence>
<dbReference type="FunFam" id="3.40.190.10:FF:000017">
    <property type="entry name" value="Glycine cleavage system transcriptional activator"/>
    <property type="match status" value="1"/>
</dbReference>
<dbReference type="RefSeq" id="WP_057646117.1">
    <property type="nucleotide sequence ID" value="NZ_LLXU01000067.1"/>
</dbReference>
<evidence type="ECO:0000256" key="4">
    <source>
        <dbReference type="ARBA" id="ARBA00023163"/>
    </source>
</evidence>
<dbReference type="Pfam" id="PF03466">
    <property type="entry name" value="LysR_substrate"/>
    <property type="match status" value="1"/>
</dbReference>
<dbReference type="InterPro" id="IPR036388">
    <property type="entry name" value="WH-like_DNA-bd_sf"/>
</dbReference>
<evidence type="ECO:0000313" key="7">
    <source>
        <dbReference type="Proteomes" id="UP000051802"/>
    </source>
</evidence>
<dbReference type="PRINTS" id="PR00039">
    <property type="entry name" value="HTHLYSR"/>
</dbReference>
<protein>
    <submittedName>
        <fullName evidence="6">Transcriptional regulator</fullName>
    </submittedName>
</protein>